<feature type="transmembrane region" description="Helical" evidence="1">
    <location>
        <begin position="14"/>
        <end position="31"/>
    </location>
</feature>
<dbReference type="Proteomes" id="UP001597368">
    <property type="component" value="Unassembled WGS sequence"/>
</dbReference>
<evidence type="ECO:0000313" key="3">
    <source>
        <dbReference type="EMBL" id="MFD1930976.1"/>
    </source>
</evidence>
<dbReference type="RefSeq" id="WP_379569893.1">
    <property type="nucleotide sequence ID" value="NZ_JBHUFV010000007.1"/>
</dbReference>
<feature type="domain" description="TQO small subunit DoxD" evidence="2">
    <location>
        <begin position="21"/>
        <end position="173"/>
    </location>
</feature>
<keyword evidence="4" id="KW-1185">Reference proteome</keyword>
<sequence length="176" mass="19593">MADASVDAVTLPRGGRGMLAFIRVAVALLWIQNAGWKTPGDDFGRMARRGLYLFTGYAVEHPVFPPFTWLVEHVVLPNFVVFGWLTLLVETSLGAFLLAGLATRLWALVGIAQTLAITFSVLYAPHEWHWSYFLMLLAHLALFATAAGRFHGADGLLRPSWKRSANPIARWLVRFS</sequence>
<evidence type="ECO:0000313" key="4">
    <source>
        <dbReference type="Proteomes" id="UP001597368"/>
    </source>
</evidence>
<evidence type="ECO:0000259" key="2">
    <source>
        <dbReference type="Pfam" id="PF04173"/>
    </source>
</evidence>
<evidence type="ECO:0000256" key="1">
    <source>
        <dbReference type="SAM" id="Phobius"/>
    </source>
</evidence>
<keyword evidence="1" id="KW-0812">Transmembrane</keyword>
<accession>A0ABW4SNA5</accession>
<feature type="transmembrane region" description="Helical" evidence="1">
    <location>
        <begin position="75"/>
        <end position="98"/>
    </location>
</feature>
<feature type="transmembrane region" description="Helical" evidence="1">
    <location>
        <begin position="105"/>
        <end position="124"/>
    </location>
</feature>
<dbReference type="Pfam" id="PF04173">
    <property type="entry name" value="DoxD"/>
    <property type="match status" value="1"/>
</dbReference>
<gene>
    <name evidence="3" type="ORF">ACFSKW_05735</name>
</gene>
<dbReference type="InterPro" id="IPR007301">
    <property type="entry name" value="DoxD"/>
</dbReference>
<comment type="caution">
    <text evidence="3">The sequence shown here is derived from an EMBL/GenBank/DDBJ whole genome shotgun (WGS) entry which is preliminary data.</text>
</comment>
<proteinExistence type="predicted"/>
<dbReference type="EMBL" id="JBHUFV010000007">
    <property type="protein sequence ID" value="MFD1930976.1"/>
    <property type="molecule type" value="Genomic_DNA"/>
</dbReference>
<reference evidence="4" key="1">
    <citation type="journal article" date="2019" name="Int. J. Syst. Evol. Microbiol.">
        <title>The Global Catalogue of Microorganisms (GCM) 10K type strain sequencing project: providing services to taxonomists for standard genome sequencing and annotation.</title>
        <authorList>
            <consortium name="The Broad Institute Genomics Platform"/>
            <consortium name="The Broad Institute Genome Sequencing Center for Infectious Disease"/>
            <person name="Wu L."/>
            <person name="Ma J."/>
        </authorList>
    </citation>
    <scope>NUCLEOTIDE SEQUENCE [LARGE SCALE GENOMIC DNA]</scope>
    <source>
        <strain evidence="4">ICMP 6774ER</strain>
    </source>
</reference>
<organism evidence="3 4">
    <name type="scientific">Nonomuraea mangrovi</name>
    <dbReference type="NCBI Taxonomy" id="2316207"/>
    <lineage>
        <taxon>Bacteria</taxon>
        <taxon>Bacillati</taxon>
        <taxon>Actinomycetota</taxon>
        <taxon>Actinomycetes</taxon>
        <taxon>Streptosporangiales</taxon>
        <taxon>Streptosporangiaceae</taxon>
        <taxon>Nonomuraea</taxon>
    </lineage>
</organism>
<name>A0ABW4SNA5_9ACTN</name>
<keyword evidence="1" id="KW-1133">Transmembrane helix</keyword>
<keyword evidence="1" id="KW-0472">Membrane</keyword>
<protein>
    <submittedName>
        <fullName evidence="3">DoxX family protein</fullName>
    </submittedName>
</protein>
<feature type="transmembrane region" description="Helical" evidence="1">
    <location>
        <begin position="130"/>
        <end position="150"/>
    </location>
</feature>